<dbReference type="Pfam" id="PF17764">
    <property type="entry name" value="PriA_3primeBD"/>
    <property type="match status" value="1"/>
</dbReference>
<comment type="cofactor">
    <cofactor evidence="8">
        <name>Zn(2+)</name>
        <dbReference type="ChEBI" id="CHEBI:29105"/>
    </cofactor>
    <text evidence="8">Binds 2 zinc ions per subunit.</text>
</comment>
<feature type="binding site" evidence="8">
    <location>
        <position position="392"/>
    </location>
    <ligand>
        <name>Zn(2+)</name>
        <dbReference type="ChEBI" id="CHEBI:29105"/>
        <label>2</label>
    </ligand>
</feature>
<feature type="domain" description="Primosomal protein N' 3' DNA-binding" evidence="9">
    <location>
        <begin position="10"/>
        <end position="111"/>
    </location>
</feature>
<dbReference type="PANTHER" id="PTHR30580:SF0">
    <property type="entry name" value="PRIMOSOMAL PROTEIN N"/>
    <property type="match status" value="1"/>
</dbReference>
<feature type="binding site" evidence="8">
    <location>
        <position position="413"/>
    </location>
    <ligand>
        <name>Zn(2+)</name>
        <dbReference type="ChEBI" id="CHEBI:29105"/>
        <label>2</label>
    </ligand>
</feature>
<accession>A0ABN2SL27</accession>
<dbReference type="RefSeq" id="WP_344062466.1">
    <property type="nucleotide sequence ID" value="NZ_BAAAOH010000001.1"/>
</dbReference>
<dbReference type="PANTHER" id="PTHR30580">
    <property type="entry name" value="PRIMOSOMAL PROTEIN N"/>
    <property type="match status" value="1"/>
</dbReference>
<dbReference type="InterPro" id="IPR042115">
    <property type="entry name" value="PriA_3primeBD_sf"/>
</dbReference>
<evidence type="ECO:0000313" key="11">
    <source>
        <dbReference type="Proteomes" id="UP001500326"/>
    </source>
</evidence>
<comment type="caution">
    <text evidence="10">The sequence shown here is derived from an EMBL/GenBank/DDBJ whole genome shotgun (WGS) entry which is preliminary data.</text>
</comment>
<comment type="caution">
    <text evidence="8">As this protein does not have any detectable helicase domains, it probably does not have helicase activity.</text>
</comment>
<organism evidence="10 11">
    <name type="scientific">Microbacterium pumilum</name>
    <dbReference type="NCBI Taxonomy" id="344165"/>
    <lineage>
        <taxon>Bacteria</taxon>
        <taxon>Bacillati</taxon>
        <taxon>Actinomycetota</taxon>
        <taxon>Actinomycetes</taxon>
        <taxon>Micrococcales</taxon>
        <taxon>Microbacteriaceae</taxon>
        <taxon>Microbacterium</taxon>
    </lineage>
</organism>
<dbReference type="InterPro" id="IPR027417">
    <property type="entry name" value="P-loop_NTPase"/>
</dbReference>
<feature type="binding site" evidence="8">
    <location>
        <position position="410"/>
    </location>
    <ligand>
        <name>Zn(2+)</name>
        <dbReference type="ChEBI" id="CHEBI:29105"/>
        <label>2</label>
    </ligand>
</feature>
<evidence type="ECO:0000256" key="3">
    <source>
        <dbReference type="ARBA" id="ARBA00022723"/>
    </source>
</evidence>
<keyword evidence="7 8" id="KW-0238">DNA-binding</keyword>
<gene>
    <name evidence="8" type="primary">priA</name>
    <name evidence="10" type="ORF">GCM10009777_24500</name>
</gene>
<dbReference type="HAMAP" id="MF_00983">
    <property type="entry name" value="PriA"/>
    <property type="match status" value="1"/>
</dbReference>
<feature type="binding site" evidence="8">
    <location>
        <position position="422"/>
    </location>
    <ligand>
        <name>Zn(2+)</name>
        <dbReference type="ChEBI" id="CHEBI:29105"/>
        <label>1</label>
    </ligand>
</feature>
<name>A0ABN2SL27_9MICO</name>
<feature type="binding site" evidence="8">
    <location>
        <position position="383"/>
    </location>
    <ligand>
        <name>Zn(2+)</name>
        <dbReference type="ChEBI" id="CHEBI:29105"/>
        <label>1</label>
    </ligand>
</feature>
<dbReference type="InterPro" id="IPR005259">
    <property type="entry name" value="PriA"/>
</dbReference>
<feature type="binding site" evidence="8">
    <location>
        <position position="386"/>
    </location>
    <ligand>
        <name>Zn(2+)</name>
        <dbReference type="ChEBI" id="CHEBI:29105"/>
        <label>1</label>
    </ligand>
</feature>
<evidence type="ECO:0000256" key="5">
    <source>
        <dbReference type="ARBA" id="ARBA00022833"/>
    </source>
</evidence>
<evidence type="ECO:0000256" key="6">
    <source>
        <dbReference type="ARBA" id="ARBA00022840"/>
    </source>
</evidence>
<evidence type="ECO:0000256" key="2">
    <source>
        <dbReference type="ARBA" id="ARBA00022705"/>
    </source>
</evidence>
<evidence type="ECO:0000256" key="4">
    <source>
        <dbReference type="ARBA" id="ARBA00022741"/>
    </source>
</evidence>
<evidence type="ECO:0000259" key="9">
    <source>
        <dbReference type="Pfam" id="PF17764"/>
    </source>
</evidence>
<evidence type="ECO:0000256" key="1">
    <source>
        <dbReference type="ARBA" id="ARBA00022515"/>
    </source>
</evidence>
<comment type="similarity">
    <text evidence="8">Belongs to the helicase family. PriA subfamily.</text>
</comment>
<feature type="binding site" evidence="8">
    <location>
        <position position="425"/>
    </location>
    <ligand>
        <name>Zn(2+)</name>
        <dbReference type="ChEBI" id="CHEBI:29105"/>
        <label>1</label>
    </ligand>
</feature>
<keyword evidence="6 8" id="KW-0067">ATP-binding</keyword>
<reference evidence="10 11" key="1">
    <citation type="journal article" date="2019" name="Int. J. Syst. Evol. Microbiol.">
        <title>The Global Catalogue of Microorganisms (GCM) 10K type strain sequencing project: providing services to taxonomists for standard genome sequencing and annotation.</title>
        <authorList>
            <consortium name="The Broad Institute Genomics Platform"/>
            <consortium name="The Broad Institute Genome Sequencing Center for Infectious Disease"/>
            <person name="Wu L."/>
            <person name="Ma J."/>
        </authorList>
    </citation>
    <scope>NUCLEOTIDE SEQUENCE [LARGE SCALE GENOMIC DNA]</scope>
    <source>
        <strain evidence="10 11">JCM 14902</strain>
    </source>
</reference>
<dbReference type="Gene3D" id="3.40.1440.60">
    <property type="entry name" value="PriA, 3(prime) DNA-binding domain"/>
    <property type="match status" value="1"/>
</dbReference>
<keyword evidence="2 8" id="KW-0235">DNA replication</keyword>
<evidence type="ECO:0000313" key="10">
    <source>
        <dbReference type="EMBL" id="GAA1988559.1"/>
    </source>
</evidence>
<feature type="binding site" evidence="8">
    <location>
        <position position="395"/>
    </location>
    <ligand>
        <name>Zn(2+)</name>
        <dbReference type="ChEBI" id="CHEBI:29105"/>
        <label>2</label>
    </ligand>
</feature>
<dbReference type="InterPro" id="IPR041222">
    <property type="entry name" value="PriA_3primeBD"/>
</dbReference>
<proteinExistence type="inferred from homology"/>
<dbReference type="Gene3D" id="3.40.50.300">
    <property type="entry name" value="P-loop containing nucleotide triphosphate hydrolases"/>
    <property type="match status" value="1"/>
</dbReference>
<keyword evidence="5 8" id="KW-0862">Zinc</keyword>
<evidence type="ECO:0000256" key="7">
    <source>
        <dbReference type="ARBA" id="ARBA00023125"/>
    </source>
</evidence>
<keyword evidence="1 8" id="KW-0639">Primosome</keyword>
<dbReference type="Proteomes" id="UP001500326">
    <property type="component" value="Unassembled WGS sequence"/>
</dbReference>
<keyword evidence="3 8" id="KW-0479">Metal-binding</keyword>
<dbReference type="EMBL" id="BAAAOH010000001">
    <property type="protein sequence ID" value="GAA1988559.1"/>
    <property type="molecule type" value="Genomic_DNA"/>
</dbReference>
<sequence>MSDPRPRVARVLIDSPLPQLDRLFDYAVPDAFTAEALPGVRVKVPLRSAGRMVEGFIVDVGEPDSSDRPLSEIDAVVSAVPVLTPGLYALARRAADRAAGSASDILRLAIPKRMVRAEKAWLASPPVTTPEVHDAARAWAAASLAPFTGLGEAVSRGDRLALDAPPSTVRLPDGGEAGAWAVVLAAAAVHSLAGGRSAIIIVPDHRDRAQLEAVLAGRVAAEAIVRDDSQQSSPVRYAAFLRMLTPVPCIVIGNRSAVYAPVHEPGLIALWDDGDPLLAEPLSPGVHARDAALLRQELDHTALVFAGHTRTTDVERLVAVGWVREISTARRSSPRVVLSATREGESRGARVPSAAFAAARTALADGPVLVQVARPGYAPVLVCAECRHPARCLHCGGPLHATSQGATPECGWCGRAAPAWTCPNCSSTRLRMASAGSERTADELGRAFPGTRVIIADGAHPMSHVDARPALVVATRGAEPIAAGGYRAVILLDGDRMLLGDDLRIGESCLRWWSNAAALAAPGAPVHLVGVAGPVARALATWTQPAYARAELADRAPLRMPPTVRVAALEGDARTVSTALDALRNAVTELDDAAVLGPVDREGTVRALVRFDYALGAKVTESLRASVVRQALKTRRAKGRPTGPRNTLRVRVDVPDLDL</sequence>
<evidence type="ECO:0000256" key="8">
    <source>
        <dbReference type="HAMAP-Rule" id="MF_00983"/>
    </source>
</evidence>
<comment type="subunit">
    <text evidence="8">Component of the replication restart primosome.</text>
</comment>
<protein>
    <recommendedName>
        <fullName evidence="8">Probable replication restart protein PriA</fullName>
    </recommendedName>
    <alternativeName>
        <fullName evidence="8">Putative ATP-dependent DNA helicase PriA</fullName>
    </alternativeName>
</protein>
<keyword evidence="11" id="KW-1185">Reference proteome</keyword>
<keyword evidence="4 8" id="KW-0547">Nucleotide-binding</keyword>
<comment type="function">
    <text evidence="8">Initiates the restart of stalled replication forks, which reloads the replicative helicase on sites other than the origin of replication. Recognizes and binds to abandoned replication forks and remodels them to uncover a helicase loading site. Promotes assembly of the primosome at these replication forks.</text>
</comment>